<organism evidence="1 2">
    <name type="scientific">Lithohypha guttulata</name>
    <dbReference type="NCBI Taxonomy" id="1690604"/>
    <lineage>
        <taxon>Eukaryota</taxon>
        <taxon>Fungi</taxon>
        <taxon>Dikarya</taxon>
        <taxon>Ascomycota</taxon>
        <taxon>Pezizomycotina</taxon>
        <taxon>Eurotiomycetes</taxon>
        <taxon>Chaetothyriomycetidae</taxon>
        <taxon>Chaetothyriales</taxon>
        <taxon>Trichomeriaceae</taxon>
        <taxon>Lithohypha</taxon>
    </lineage>
</organism>
<accession>A0AAN7T2T2</accession>
<sequence>MSYLSNANAVSPLPLRARSELTTKLYRLPEQPSELHERCVFWMWHVVVHSWRAPAGGLEEQGRVLKQEQEARFHRLYQNGQAKQVLQDFSWYAKETLPEQCNSDLLKQLDEAQTIINDHCSSFV</sequence>
<dbReference type="Proteomes" id="UP001309876">
    <property type="component" value="Unassembled WGS sequence"/>
</dbReference>
<dbReference type="EMBL" id="JAVRRJ010000002">
    <property type="protein sequence ID" value="KAK5087774.1"/>
    <property type="molecule type" value="Genomic_DNA"/>
</dbReference>
<dbReference type="AlphaFoldDB" id="A0AAN7T2T2"/>
<proteinExistence type="predicted"/>
<name>A0AAN7T2T2_9EURO</name>
<reference evidence="1 2" key="1">
    <citation type="submission" date="2023-08" db="EMBL/GenBank/DDBJ databases">
        <title>Black Yeasts Isolated from many extreme environments.</title>
        <authorList>
            <person name="Coleine C."/>
            <person name="Stajich J.E."/>
            <person name="Selbmann L."/>
        </authorList>
    </citation>
    <scope>NUCLEOTIDE SEQUENCE [LARGE SCALE GENOMIC DNA]</scope>
    <source>
        <strain evidence="1 2">CCFEE 5910</strain>
    </source>
</reference>
<gene>
    <name evidence="1" type="ORF">LTR05_001989</name>
</gene>
<comment type="caution">
    <text evidence="1">The sequence shown here is derived from an EMBL/GenBank/DDBJ whole genome shotgun (WGS) entry which is preliminary data.</text>
</comment>
<evidence type="ECO:0000313" key="1">
    <source>
        <dbReference type="EMBL" id="KAK5087774.1"/>
    </source>
</evidence>
<evidence type="ECO:0000313" key="2">
    <source>
        <dbReference type="Proteomes" id="UP001309876"/>
    </source>
</evidence>
<protein>
    <submittedName>
        <fullName evidence="1">Uncharacterized protein</fullName>
    </submittedName>
</protein>
<keyword evidence="2" id="KW-1185">Reference proteome</keyword>